<dbReference type="Proteomes" id="UP000551501">
    <property type="component" value="Unassembled WGS sequence"/>
</dbReference>
<dbReference type="SUPFAM" id="SSF46785">
    <property type="entry name" value="Winged helix' DNA-binding domain"/>
    <property type="match status" value="1"/>
</dbReference>
<gene>
    <name evidence="5" type="ORF">BKA16_000889</name>
</gene>
<reference evidence="5 6" key="1">
    <citation type="submission" date="2020-08" db="EMBL/GenBank/DDBJ databases">
        <title>Sequencing the genomes of 1000 actinobacteria strains.</title>
        <authorList>
            <person name="Klenk H.-P."/>
        </authorList>
    </citation>
    <scope>NUCLEOTIDE SEQUENCE [LARGE SCALE GENOMIC DNA]</scope>
    <source>
        <strain evidence="5 6">DSM 45298</strain>
    </source>
</reference>
<dbReference type="Gene3D" id="1.10.10.10">
    <property type="entry name" value="Winged helix-like DNA-binding domain superfamily/Winged helix DNA-binding domain"/>
    <property type="match status" value="1"/>
</dbReference>
<dbReference type="PANTHER" id="PTHR33204">
    <property type="entry name" value="TRANSCRIPTIONAL REGULATOR, MARR FAMILY"/>
    <property type="match status" value="1"/>
</dbReference>
<dbReference type="InterPro" id="IPR036388">
    <property type="entry name" value="WH-like_DNA-bd_sf"/>
</dbReference>
<name>A0A840F436_9ACTN</name>
<evidence type="ECO:0000256" key="1">
    <source>
        <dbReference type="ARBA" id="ARBA00023015"/>
    </source>
</evidence>
<dbReference type="AlphaFoldDB" id="A0A840F436"/>
<evidence type="ECO:0000259" key="4">
    <source>
        <dbReference type="PROSITE" id="PS51118"/>
    </source>
</evidence>
<evidence type="ECO:0000313" key="5">
    <source>
        <dbReference type="EMBL" id="MBB4134337.1"/>
    </source>
</evidence>
<sequence length="154" mass="17309">MNWLDYDTENCSVQRTLDVIGDRWSVLILREVFNGIRRFDQIRQHTGISDSVLANRLRRLVDDDVLRAVDYAEPGARRRKEYRLTDAGLDLQPVLLSLLAWGDAHRSDPSGPALQIGHDGCGAHVHLELRCDDGHRITDPSAVHAEPGPGARRI</sequence>
<keyword evidence="3" id="KW-0804">Transcription</keyword>
<dbReference type="GO" id="GO:0003677">
    <property type="term" value="F:DNA binding"/>
    <property type="evidence" value="ECO:0007669"/>
    <property type="project" value="UniProtKB-KW"/>
</dbReference>
<evidence type="ECO:0000256" key="3">
    <source>
        <dbReference type="ARBA" id="ARBA00023163"/>
    </source>
</evidence>
<evidence type="ECO:0000256" key="2">
    <source>
        <dbReference type="ARBA" id="ARBA00023125"/>
    </source>
</evidence>
<dbReference type="InterPro" id="IPR002577">
    <property type="entry name" value="HTH_HxlR"/>
</dbReference>
<evidence type="ECO:0000313" key="6">
    <source>
        <dbReference type="Proteomes" id="UP000551501"/>
    </source>
</evidence>
<accession>A0A840F436</accession>
<dbReference type="PANTHER" id="PTHR33204:SF36">
    <property type="entry name" value="TRANSCRIPTIONAL REGULATORY PROTEIN"/>
    <property type="match status" value="1"/>
</dbReference>
<dbReference type="InterPro" id="IPR036390">
    <property type="entry name" value="WH_DNA-bd_sf"/>
</dbReference>
<comment type="caution">
    <text evidence="5">The sequence shown here is derived from an EMBL/GenBank/DDBJ whole genome shotgun (WGS) entry which is preliminary data.</text>
</comment>
<dbReference type="RefSeq" id="WP_183369523.1">
    <property type="nucleotide sequence ID" value="NZ_BAABHL010000128.1"/>
</dbReference>
<organism evidence="5 6">
    <name type="scientific">Gordonia humi</name>
    <dbReference type="NCBI Taxonomy" id="686429"/>
    <lineage>
        <taxon>Bacteria</taxon>
        <taxon>Bacillati</taxon>
        <taxon>Actinomycetota</taxon>
        <taxon>Actinomycetes</taxon>
        <taxon>Mycobacteriales</taxon>
        <taxon>Gordoniaceae</taxon>
        <taxon>Gordonia</taxon>
    </lineage>
</organism>
<proteinExistence type="predicted"/>
<keyword evidence="2 5" id="KW-0238">DNA-binding</keyword>
<dbReference type="EMBL" id="JACIFP010000001">
    <property type="protein sequence ID" value="MBB4134337.1"/>
    <property type="molecule type" value="Genomic_DNA"/>
</dbReference>
<protein>
    <submittedName>
        <fullName evidence="5">DNA-binding HxlR family transcriptional regulator</fullName>
    </submittedName>
</protein>
<dbReference type="Pfam" id="PF01638">
    <property type="entry name" value="HxlR"/>
    <property type="match status" value="1"/>
</dbReference>
<keyword evidence="6" id="KW-1185">Reference proteome</keyword>
<keyword evidence="1" id="KW-0805">Transcription regulation</keyword>
<dbReference type="PROSITE" id="PS51118">
    <property type="entry name" value="HTH_HXLR"/>
    <property type="match status" value="1"/>
</dbReference>
<feature type="domain" description="HTH hxlR-type" evidence="4">
    <location>
        <begin position="11"/>
        <end position="110"/>
    </location>
</feature>